<dbReference type="WBParaSite" id="ACAC_0000423401-mRNA-1">
    <property type="protein sequence ID" value="ACAC_0000423401-mRNA-1"/>
    <property type="gene ID" value="ACAC_0000423401"/>
</dbReference>
<reference evidence="1" key="1">
    <citation type="submission" date="2012-09" db="EMBL/GenBank/DDBJ databases">
        <authorList>
            <person name="Martin A.A."/>
        </authorList>
    </citation>
    <scope>NUCLEOTIDE SEQUENCE</scope>
</reference>
<sequence length="434" mass="49194">MSIIIEWPKSIEGISETNETVEIDMPPVIHRARSVVKCRTSHPTMRVKICAITDDAEHGLFPQPKIVEAFFRASLVKLSQNGSEPRQVAGRMILTQREGTAATKNSDQNGAIVSEGKLIASQGVALNSMMDRRQLATRYAVQVEVALNIDNKLIVNHVRHARLISLPGFFSFTSPFTKVVLSHPFLIAITNDQTEPLLYSIFWSRMLCNDNSDILEVGSESSKVPWALLRQAIRYYVKSHIANARGLHHHEICHLQCMTLLPRVLRCKSNEELKSLERELYGNISGSSLSDWRRTLRNRLLTEQVLLTTLVEKREFMVAKCISSLDMCTELQHTVWSWLFRATELLQDVGHKLCPSPITSEKKFNKTKKQMAVCEQHQTMLNLFNNGFITFANPLYIRQVFRDSAANVEDGAMLIRLCDENSGFLSFAFGFEKG</sequence>
<reference evidence="2" key="2">
    <citation type="submission" date="2017-02" db="UniProtKB">
        <authorList>
            <consortium name="WormBaseParasite"/>
        </authorList>
    </citation>
    <scope>IDENTIFICATION</scope>
</reference>
<keyword evidence="1" id="KW-1185">Reference proteome</keyword>
<evidence type="ECO:0000313" key="2">
    <source>
        <dbReference type="WBParaSite" id="ACAC_0000423401-mRNA-1"/>
    </source>
</evidence>
<protein>
    <submittedName>
        <fullName evidence="2">Uncharacterized protein</fullName>
    </submittedName>
</protein>
<name>A0A0K0D2D9_ANGCA</name>
<evidence type="ECO:0000313" key="1">
    <source>
        <dbReference type="Proteomes" id="UP000035642"/>
    </source>
</evidence>
<dbReference type="AlphaFoldDB" id="A0A0K0D2D9"/>
<proteinExistence type="predicted"/>
<dbReference type="Proteomes" id="UP000035642">
    <property type="component" value="Unassembled WGS sequence"/>
</dbReference>
<organism evidence="1 2">
    <name type="scientific">Angiostrongylus cantonensis</name>
    <name type="common">Rat lungworm</name>
    <dbReference type="NCBI Taxonomy" id="6313"/>
    <lineage>
        <taxon>Eukaryota</taxon>
        <taxon>Metazoa</taxon>
        <taxon>Ecdysozoa</taxon>
        <taxon>Nematoda</taxon>
        <taxon>Chromadorea</taxon>
        <taxon>Rhabditida</taxon>
        <taxon>Rhabditina</taxon>
        <taxon>Rhabditomorpha</taxon>
        <taxon>Strongyloidea</taxon>
        <taxon>Metastrongylidae</taxon>
        <taxon>Angiostrongylus</taxon>
    </lineage>
</organism>
<accession>A0A0K0D2D9</accession>